<proteinExistence type="predicted"/>
<accession>A0AAD5GPC0</accession>
<dbReference type="Proteomes" id="UP001206925">
    <property type="component" value="Unassembled WGS sequence"/>
</dbReference>
<name>A0AAD5GPC0_AMBAR</name>
<gene>
    <name evidence="1" type="ORF">M8C21_014373</name>
</gene>
<organism evidence="1 2">
    <name type="scientific">Ambrosia artemisiifolia</name>
    <name type="common">Common ragweed</name>
    <dbReference type="NCBI Taxonomy" id="4212"/>
    <lineage>
        <taxon>Eukaryota</taxon>
        <taxon>Viridiplantae</taxon>
        <taxon>Streptophyta</taxon>
        <taxon>Embryophyta</taxon>
        <taxon>Tracheophyta</taxon>
        <taxon>Spermatophyta</taxon>
        <taxon>Magnoliopsida</taxon>
        <taxon>eudicotyledons</taxon>
        <taxon>Gunneridae</taxon>
        <taxon>Pentapetalae</taxon>
        <taxon>asterids</taxon>
        <taxon>campanulids</taxon>
        <taxon>Asterales</taxon>
        <taxon>Asteraceae</taxon>
        <taxon>Asteroideae</taxon>
        <taxon>Heliantheae alliance</taxon>
        <taxon>Heliantheae</taxon>
        <taxon>Ambrosia</taxon>
    </lineage>
</organism>
<evidence type="ECO:0000313" key="2">
    <source>
        <dbReference type="Proteomes" id="UP001206925"/>
    </source>
</evidence>
<comment type="caution">
    <text evidence="1">The sequence shown here is derived from an EMBL/GenBank/DDBJ whole genome shotgun (WGS) entry which is preliminary data.</text>
</comment>
<evidence type="ECO:0000313" key="1">
    <source>
        <dbReference type="EMBL" id="KAI7748344.1"/>
    </source>
</evidence>
<keyword evidence="2" id="KW-1185">Reference proteome</keyword>
<dbReference type="EMBL" id="JAMZMK010006549">
    <property type="protein sequence ID" value="KAI7748344.1"/>
    <property type="molecule type" value="Genomic_DNA"/>
</dbReference>
<protein>
    <submittedName>
        <fullName evidence="1">Uncharacterized protein</fullName>
    </submittedName>
</protein>
<reference evidence="1" key="1">
    <citation type="submission" date="2022-06" db="EMBL/GenBank/DDBJ databases">
        <title>Uncovering the hologenomic basis of an extraordinary plant invasion.</title>
        <authorList>
            <person name="Bieker V.C."/>
            <person name="Martin M.D."/>
            <person name="Gilbert T."/>
            <person name="Hodgins K."/>
            <person name="Battlay P."/>
            <person name="Petersen B."/>
            <person name="Wilson J."/>
        </authorList>
    </citation>
    <scope>NUCLEOTIDE SEQUENCE</scope>
    <source>
        <strain evidence="1">AA19_3_7</strain>
        <tissue evidence="1">Leaf</tissue>
    </source>
</reference>
<dbReference type="AlphaFoldDB" id="A0AAD5GPC0"/>
<sequence length="101" mass="11433">MELQPMEGPIYRLLRLKKIEGGDRKGMSVLRQALFSGDLRQGCSRLHNCAGCKAVRLLEMVEKMVKQEKIGLLTTLCRWQTVPIEAVADFDENCPNKKKGN</sequence>